<evidence type="ECO:0000313" key="2">
    <source>
        <dbReference type="EMBL" id="GAA4419707.1"/>
    </source>
</evidence>
<organism evidence="2 3">
    <name type="scientific">Nibrella viscosa</name>
    <dbReference type="NCBI Taxonomy" id="1084524"/>
    <lineage>
        <taxon>Bacteria</taxon>
        <taxon>Pseudomonadati</taxon>
        <taxon>Bacteroidota</taxon>
        <taxon>Cytophagia</taxon>
        <taxon>Cytophagales</taxon>
        <taxon>Spirosomataceae</taxon>
        <taxon>Nibrella</taxon>
    </lineage>
</organism>
<dbReference type="Proteomes" id="UP001500936">
    <property type="component" value="Unassembled WGS sequence"/>
</dbReference>
<feature type="transmembrane region" description="Helical" evidence="1">
    <location>
        <begin position="135"/>
        <end position="158"/>
    </location>
</feature>
<feature type="transmembrane region" description="Helical" evidence="1">
    <location>
        <begin position="170"/>
        <end position="194"/>
    </location>
</feature>
<feature type="transmembrane region" description="Helical" evidence="1">
    <location>
        <begin position="300"/>
        <end position="318"/>
    </location>
</feature>
<feature type="transmembrane region" description="Helical" evidence="1">
    <location>
        <begin position="89"/>
        <end position="109"/>
    </location>
</feature>
<feature type="transmembrane region" description="Helical" evidence="1">
    <location>
        <begin position="264"/>
        <end position="288"/>
    </location>
</feature>
<feature type="transmembrane region" description="Helical" evidence="1">
    <location>
        <begin position="200"/>
        <end position="220"/>
    </location>
</feature>
<feature type="transmembrane region" description="Helical" evidence="1">
    <location>
        <begin position="360"/>
        <end position="379"/>
    </location>
</feature>
<comment type="caution">
    <text evidence="2">The sequence shown here is derived from an EMBL/GenBank/DDBJ whole genome shotgun (WGS) entry which is preliminary data.</text>
</comment>
<gene>
    <name evidence="2" type="ORF">GCM10023187_54280</name>
</gene>
<feature type="transmembrane region" description="Helical" evidence="1">
    <location>
        <begin position="330"/>
        <end position="348"/>
    </location>
</feature>
<feature type="transmembrane region" description="Helical" evidence="1">
    <location>
        <begin position="65"/>
        <end position="82"/>
    </location>
</feature>
<proteinExistence type="predicted"/>
<keyword evidence="1" id="KW-0472">Membrane</keyword>
<keyword evidence="1" id="KW-1133">Transmembrane helix</keyword>
<keyword evidence="1" id="KW-0812">Transmembrane</keyword>
<evidence type="ECO:0000313" key="3">
    <source>
        <dbReference type="Proteomes" id="UP001500936"/>
    </source>
</evidence>
<accession>A0ABP8L0F9</accession>
<dbReference type="EMBL" id="BAABHB010000019">
    <property type="protein sequence ID" value="GAA4419707.1"/>
    <property type="molecule type" value="Genomic_DNA"/>
</dbReference>
<feature type="transmembrane region" description="Helical" evidence="1">
    <location>
        <begin position="7"/>
        <end position="29"/>
    </location>
</feature>
<evidence type="ECO:0000256" key="1">
    <source>
        <dbReference type="SAM" id="Phobius"/>
    </source>
</evidence>
<dbReference type="RefSeq" id="WP_345271208.1">
    <property type="nucleotide sequence ID" value="NZ_BAABHB010000019.1"/>
</dbReference>
<reference evidence="3" key="1">
    <citation type="journal article" date="2019" name="Int. J. Syst. Evol. Microbiol.">
        <title>The Global Catalogue of Microorganisms (GCM) 10K type strain sequencing project: providing services to taxonomists for standard genome sequencing and annotation.</title>
        <authorList>
            <consortium name="The Broad Institute Genomics Platform"/>
            <consortium name="The Broad Institute Genome Sequencing Center for Infectious Disease"/>
            <person name="Wu L."/>
            <person name="Ma J."/>
        </authorList>
    </citation>
    <scope>NUCLEOTIDE SEQUENCE [LARGE SCALE GENOMIC DNA]</scope>
    <source>
        <strain evidence="3">JCM 17925</strain>
    </source>
</reference>
<keyword evidence="3" id="KW-1185">Reference proteome</keyword>
<protein>
    <submittedName>
        <fullName evidence="2">Uncharacterized protein</fullName>
    </submittedName>
</protein>
<sequence>MAALQRIPVFLLMLLPVAVVGVAVAYYAVNFPFRDDYALQDQLLRFRPQDSPAHAFRYLAYPHQGQLIVLTRLVFLVCLIVGGTLNYYALALIGFGFLVGILVILYIAFRRAGLPPVYFIPVPFWLFSLQSYETLLWPTAAIQTYSQMVLVLITFYLLARAGRQIRLVALVPAVLALFSGSSGLVALIACMLVLFRQRHWRSAAIWAVTLILCLGVYPSTSALPPVNMPAPAVSLSARIESFLYTVGSFADLTAGLPGRDHQQGLSVGMGIVLVMGCGYFLVRLVINAFRRQNLPFWDDFFLASSLFLLMLALTSIPVSPGAPAIGLPGQNRLTSALLVSVVYLYSVYRWRFYAFRRWEAISVTLSTVVLSLLSSYWSLEGIVYQHRQTLVSYVNWLQNTPAGQQQVIRTIHDPSATPFFQQIARLTGPAALTVDAGTRLDSLREEPDQYVFVQEGTASPTPTHPDNGTYILLTSPDRQYLFAAWPAKPVRVPASPEAPRSTPNLFYAQIPKENLRPGRYRIGFLTNEPANARLNMTNQYILFSPADQPPNGQSAQPVAVQ</sequence>
<name>A0ABP8L0F9_9BACT</name>